<feature type="region of interest" description="Disordered" evidence="1">
    <location>
        <begin position="353"/>
        <end position="387"/>
    </location>
</feature>
<dbReference type="EMBL" id="MU853769">
    <property type="protein sequence ID" value="KAK3943002.1"/>
    <property type="molecule type" value="Genomic_DNA"/>
</dbReference>
<accession>A0AAN6NFZ4</accession>
<name>A0AAN6NFZ4_9PEZI</name>
<protein>
    <submittedName>
        <fullName evidence="2">Uncharacterized protein</fullName>
    </submittedName>
</protein>
<evidence type="ECO:0000313" key="3">
    <source>
        <dbReference type="Proteomes" id="UP001303473"/>
    </source>
</evidence>
<proteinExistence type="predicted"/>
<keyword evidence="3" id="KW-1185">Reference proteome</keyword>
<sequence>MADSWSATSLQPGVALTPEQYKEMFIAQRIELWWAKREAISTQEISSRFNLMSGDDNKLPKAKPHVAVSYWKTGGYMYFPNDDDESSDAPGRIQRRQELIWRVHNAPNSEILLKDIEALLDKEIKDKRYLDKDEVPSMNSPYQEPQQHRKMRFGDKVKLIARRRLEDRASEEFGRPDYTDRSRFRFCIANVSRDGFHYMAWRDMDWTTSAHGFSRSLADEDLDLTMSREFPRQFLSHQSRELDTILVPEEVVRGAQALKERLRLQNQQNSKDDDEWCYFLFKPRQKDGRHLEPLLKTDDPKWRPLKTSGDFAAMKTSCKTSDQWPLLMRKWQLRFYETCRSVRRLKWREEKHKWEEEQRNMPLDEDGTPYFDPTPCPTWSSDEEGTT</sequence>
<comment type="caution">
    <text evidence="2">The sequence shown here is derived from an EMBL/GenBank/DDBJ whole genome shotgun (WGS) entry which is preliminary data.</text>
</comment>
<reference evidence="3" key="1">
    <citation type="journal article" date="2023" name="Mol. Phylogenet. Evol.">
        <title>Genome-scale phylogeny and comparative genomics of the fungal order Sordariales.</title>
        <authorList>
            <person name="Hensen N."/>
            <person name="Bonometti L."/>
            <person name="Westerberg I."/>
            <person name="Brannstrom I.O."/>
            <person name="Guillou S."/>
            <person name="Cros-Aarteil S."/>
            <person name="Calhoun S."/>
            <person name="Haridas S."/>
            <person name="Kuo A."/>
            <person name="Mondo S."/>
            <person name="Pangilinan J."/>
            <person name="Riley R."/>
            <person name="LaButti K."/>
            <person name="Andreopoulos B."/>
            <person name="Lipzen A."/>
            <person name="Chen C."/>
            <person name="Yan M."/>
            <person name="Daum C."/>
            <person name="Ng V."/>
            <person name="Clum A."/>
            <person name="Steindorff A."/>
            <person name="Ohm R.A."/>
            <person name="Martin F."/>
            <person name="Silar P."/>
            <person name="Natvig D.O."/>
            <person name="Lalanne C."/>
            <person name="Gautier V."/>
            <person name="Ament-Velasquez S.L."/>
            <person name="Kruys A."/>
            <person name="Hutchinson M.I."/>
            <person name="Powell A.J."/>
            <person name="Barry K."/>
            <person name="Miller A.N."/>
            <person name="Grigoriev I.V."/>
            <person name="Debuchy R."/>
            <person name="Gladieux P."/>
            <person name="Hiltunen Thoren M."/>
            <person name="Johannesson H."/>
        </authorList>
    </citation>
    <scope>NUCLEOTIDE SEQUENCE [LARGE SCALE GENOMIC DNA]</scope>
    <source>
        <strain evidence="3">CBS 340.73</strain>
    </source>
</reference>
<organism evidence="2 3">
    <name type="scientific">Diplogelasinospora grovesii</name>
    <dbReference type="NCBI Taxonomy" id="303347"/>
    <lineage>
        <taxon>Eukaryota</taxon>
        <taxon>Fungi</taxon>
        <taxon>Dikarya</taxon>
        <taxon>Ascomycota</taxon>
        <taxon>Pezizomycotina</taxon>
        <taxon>Sordariomycetes</taxon>
        <taxon>Sordariomycetidae</taxon>
        <taxon>Sordariales</taxon>
        <taxon>Diplogelasinosporaceae</taxon>
        <taxon>Diplogelasinospora</taxon>
    </lineage>
</organism>
<dbReference type="Proteomes" id="UP001303473">
    <property type="component" value="Unassembled WGS sequence"/>
</dbReference>
<dbReference type="AlphaFoldDB" id="A0AAN6NFZ4"/>
<gene>
    <name evidence="2" type="ORF">QBC46DRAFT_423093</name>
</gene>
<evidence type="ECO:0000313" key="2">
    <source>
        <dbReference type="EMBL" id="KAK3943002.1"/>
    </source>
</evidence>
<evidence type="ECO:0000256" key="1">
    <source>
        <dbReference type="SAM" id="MobiDB-lite"/>
    </source>
</evidence>